<gene>
    <name evidence="3" type="ORF">AUR04nite_05640</name>
</gene>
<keyword evidence="4" id="KW-1185">Reference proteome</keyword>
<dbReference type="OrthoDB" id="4832958at2"/>
<dbReference type="SUPFAM" id="SSF52499">
    <property type="entry name" value="Isochorismatase-like hydrolases"/>
    <property type="match status" value="1"/>
</dbReference>
<proteinExistence type="predicted"/>
<name>A0A4Y4DIF1_GLUUR</name>
<feature type="domain" description="Isochorismatase-like" evidence="2">
    <location>
        <begin position="11"/>
        <end position="172"/>
    </location>
</feature>
<evidence type="ECO:0000313" key="4">
    <source>
        <dbReference type="Proteomes" id="UP000316612"/>
    </source>
</evidence>
<dbReference type="Pfam" id="PF00857">
    <property type="entry name" value="Isochorismatase"/>
    <property type="match status" value="1"/>
</dbReference>
<accession>A0A4Y4DIF1</accession>
<dbReference type="Proteomes" id="UP000316612">
    <property type="component" value="Unassembled WGS sequence"/>
</dbReference>
<keyword evidence="1" id="KW-0378">Hydrolase</keyword>
<sequence>MPDPGLLRFPALVLIDLQEGFFETPALARERKRLVANCNWLIGAARATAIPVINVRTVHKKDKSTWTLKMLEDGQGYLFENTEQAANLEELDLEGSIEVVKRRDSAFWNTEMLTVLLRHRVSSLILAGVSSETCVSATATDAFAANLRVVLACDALASEDEKFEDVTLKFLESQYRQKLRKTKEVVAELFTANGQVLD</sequence>
<organism evidence="3 4">
    <name type="scientific">Glutamicibacter uratoxydans</name>
    <name type="common">Arthrobacter uratoxydans</name>
    <dbReference type="NCBI Taxonomy" id="43667"/>
    <lineage>
        <taxon>Bacteria</taxon>
        <taxon>Bacillati</taxon>
        <taxon>Actinomycetota</taxon>
        <taxon>Actinomycetes</taxon>
        <taxon>Micrococcales</taxon>
        <taxon>Micrococcaceae</taxon>
        <taxon>Glutamicibacter</taxon>
    </lineage>
</organism>
<dbReference type="AlphaFoldDB" id="A0A4Y4DIF1"/>
<dbReference type="EMBL" id="BJNY01000002">
    <property type="protein sequence ID" value="GED05032.1"/>
    <property type="molecule type" value="Genomic_DNA"/>
</dbReference>
<evidence type="ECO:0000259" key="2">
    <source>
        <dbReference type="Pfam" id="PF00857"/>
    </source>
</evidence>
<dbReference type="CDD" id="cd00431">
    <property type="entry name" value="cysteine_hydrolases"/>
    <property type="match status" value="1"/>
</dbReference>
<dbReference type="InterPro" id="IPR050272">
    <property type="entry name" value="Isochorismatase-like_hydrls"/>
</dbReference>
<evidence type="ECO:0000313" key="3">
    <source>
        <dbReference type="EMBL" id="GED05032.1"/>
    </source>
</evidence>
<comment type="caution">
    <text evidence="3">The sequence shown here is derived from an EMBL/GenBank/DDBJ whole genome shotgun (WGS) entry which is preliminary data.</text>
</comment>
<reference evidence="3 4" key="1">
    <citation type="submission" date="2019-06" db="EMBL/GenBank/DDBJ databases">
        <title>Whole genome shotgun sequence of Glutamicibacter uratoxydans NBRC 15515.</title>
        <authorList>
            <person name="Hosoyama A."/>
            <person name="Uohara A."/>
            <person name="Ohji S."/>
            <person name="Ichikawa N."/>
        </authorList>
    </citation>
    <scope>NUCLEOTIDE SEQUENCE [LARGE SCALE GENOMIC DNA]</scope>
    <source>
        <strain evidence="3 4">NBRC 15515</strain>
    </source>
</reference>
<evidence type="ECO:0000256" key="1">
    <source>
        <dbReference type="ARBA" id="ARBA00022801"/>
    </source>
</evidence>
<dbReference type="InterPro" id="IPR036380">
    <property type="entry name" value="Isochorismatase-like_sf"/>
</dbReference>
<dbReference type="InterPro" id="IPR000868">
    <property type="entry name" value="Isochorismatase-like_dom"/>
</dbReference>
<protein>
    <submittedName>
        <fullName evidence="3">Nicotinamidase</fullName>
    </submittedName>
</protein>
<dbReference type="GO" id="GO:0016787">
    <property type="term" value="F:hydrolase activity"/>
    <property type="evidence" value="ECO:0007669"/>
    <property type="project" value="UniProtKB-KW"/>
</dbReference>
<dbReference type="RefSeq" id="WP_141361704.1">
    <property type="nucleotide sequence ID" value="NZ_BAAAJL010000003.1"/>
</dbReference>
<dbReference type="PANTHER" id="PTHR43540">
    <property type="entry name" value="PEROXYUREIDOACRYLATE/UREIDOACRYLATE AMIDOHYDROLASE-RELATED"/>
    <property type="match status" value="1"/>
</dbReference>
<dbReference type="PANTHER" id="PTHR43540:SF6">
    <property type="entry name" value="ISOCHORISMATASE-LIKE DOMAIN-CONTAINING PROTEIN"/>
    <property type="match status" value="1"/>
</dbReference>
<dbReference type="Gene3D" id="3.40.50.850">
    <property type="entry name" value="Isochorismatase-like"/>
    <property type="match status" value="1"/>
</dbReference>